<evidence type="ECO:0000313" key="3">
    <source>
        <dbReference type="Proteomes" id="UP001201812"/>
    </source>
</evidence>
<keyword evidence="1" id="KW-0732">Signal</keyword>
<dbReference type="Proteomes" id="UP001201812">
    <property type="component" value="Unassembled WGS sequence"/>
</dbReference>
<reference evidence="2" key="1">
    <citation type="submission" date="2022-01" db="EMBL/GenBank/DDBJ databases">
        <title>Genome Sequence Resource for Two Populations of Ditylenchus destructor, the Migratory Endoparasitic Phytonematode.</title>
        <authorList>
            <person name="Zhang H."/>
            <person name="Lin R."/>
            <person name="Xie B."/>
        </authorList>
    </citation>
    <scope>NUCLEOTIDE SEQUENCE</scope>
    <source>
        <strain evidence="2">BazhouSP</strain>
    </source>
</reference>
<proteinExistence type="predicted"/>
<gene>
    <name evidence="2" type="ORF">DdX_21415</name>
</gene>
<feature type="chain" id="PRO_5041954461" evidence="1">
    <location>
        <begin position="20"/>
        <end position="308"/>
    </location>
</feature>
<dbReference type="AlphaFoldDB" id="A0AAD4MEW9"/>
<dbReference type="EMBL" id="JAKKPZ010000819">
    <property type="protein sequence ID" value="KAI1692135.1"/>
    <property type="molecule type" value="Genomic_DNA"/>
</dbReference>
<comment type="caution">
    <text evidence="2">The sequence shown here is derived from an EMBL/GenBank/DDBJ whole genome shotgun (WGS) entry which is preliminary data.</text>
</comment>
<feature type="signal peptide" evidence="1">
    <location>
        <begin position="1"/>
        <end position="19"/>
    </location>
</feature>
<evidence type="ECO:0000313" key="2">
    <source>
        <dbReference type="EMBL" id="KAI1692135.1"/>
    </source>
</evidence>
<organism evidence="2 3">
    <name type="scientific">Ditylenchus destructor</name>
    <dbReference type="NCBI Taxonomy" id="166010"/>
    <lineage>
        <taxon>Eukaryota</taxon>
        <taxon>Metazoa</taxon>
        <taxon>Ecdysozoa</taxon>
        <taxon>Nematoda</taxon>
        <taxon>Chromadorea</taxon>
        <taxon>Rhabditida</taxon>
        <taxon>Tylenchina</taxon>
        <taxon>Tylenchomorpha</taxon>
        <taxon>Sphaerularioidea</taxon>
        <taxon>Anguinidae</taxon>
        <taxon>Anguininae</taxon>
        <taxon>Ditylenchus</taxon>
    </lineage>
</organism>
<name>A0AAD4MEW9_9BILA</name>
<keyword evidence="3" id="KW-1185">Reference proteome</keyword>
<accession>A0AAD4MEW9</accession>
<evidence type="ECO:0000256" key="1">
    <source>
        <dbReference type="SAM" id="SignalP"/>
    </source>
</evidence>
<sequence>MEYSYILLIVLLFPEFIFARKAQFYGKLVNHDTGTEVDASHYTLKVSRMEEQWTEDPSGNMTLQGRPFIEIPTEPGLSEGRPLIYKLRKPNSVFEYTIQEEEKNLPKRFFVHIYKITNEEAKKKSKDQLLPFLVKTVIVKKSEMTPANLATTALGAGNNELPINVGYGDLNIILHVELINGIQEVNYDEYMIKLKAVGHSSNQNFEGITWASNSKQCIRHIKWNMKGISPEEASSVVVSKASSGVVTERLTYHHKLQPMWHGDRMGNTVDYKIQVNVPEPIKNEWMQIIEEAVGVAKTRNAHKRAGKR</sequence>
<protein>
    <submittedName>
        <fullName evidence="2">Uncharacterized protein</fullName>
    </submittedName>
</protein>